<keyword evidence="3" id="KW-1185">Reference proteome</keyword>
<evidence type="ECO:0000313" key="2">
    <source>
        <dbReference type="EMBL" id="THU70420.1"/>
    </source>
</evidence>
<dbReference type="AlphaFoldDB" id="A0A4S8K683"/>
<sequence>MGRKEERSVRFIGMEGENVRIWGGGRGPSSAAEPATRPRMRAAPRVKRSAGLGPHRFCTNGDAGRERKRNR</sequence>
<feature type="region of interest" description="Disordered" evidence="1">
    <location>
        <begin position="22"/>
        <end position="71"/>
    </location>
</feature>
<organism evidence="2 3">
    <name type="scientific">Musa balbisiana</name>
    <name type="common">Banana</name>
    <dbReference type="NCBI Taxonomy" id="52838"/>
    <lineage>
        <taxon>Eukaryota</taxon>
        <taxon>Viridiplantae</taxon>
        <taxon>Streptophyta</taxon>
        <taxon>Embryophyta</taxon>
        <taxon>Tracheophyta</taxon>
        <taxon>Spermatophyta</taxon>
        <taxon>Magnoliopsida</taxon>
        <taxon>Liliopsida</taxon>
        <taxon>Zingiberales</taxon>
        <taxon>Musaceae</taxon>
        <taxon>Musa</taxon>
    </lineage>
</organism>
<dbReference type="Proteomes" id="UP000317650">
    <property type="component" value="Chromosome 8"/>
</dbReference>
<gene>
    <name evidence="2" type="ORF">C4D60_Mb08t24800</name>
</gene>
<feature type="compositionally biased region" description="Basic residues" evidence="1">
    <location>
        <begin position="38"/>
        <end position="48"/>
    </location>
</feature>
<proteinExistence type="predicted"/>
<reference evidence="2 3" key="1">
    <citation type="journal article" date="2019" name="Nat. Plants">
        <title>Genome sequencing of Musa balbisiana reveals subgenome evolution and function divergence in polyploid bananas.</title>
        <authorList>
            <person name="Yao X."/>
        </authorList>
    </citation>
    <scope>NUCLEOTIDE SEQUENCE [LARGE SCALE GENOMIC DNA]</scope>
    <source>
        <strain evidence="3">cv. DH-PKW</strain>
        <tissue evidence="2">Leaves</tissue>
    </source>
</reference>
<evidence type="ECO:0000313" key="3">
    <source>
        <dbReference type="Proteomes" id="UP000317650"/>
    </source>
</evidence>
<evidence type="ECO:0000256" key="1">
    <source>
        <dbReference type="SAM" id="MobiDB-lite"/>
    </source>
</evidence>
<protein>
    <submittedName>
        <fullName evidence="2">Uncharacterized protein</fullName>
    </submittedName>
</protein>
<dbReference type="EMBL" id="PYDT01000002">
    <property type="protein sequence ID" value="THU70420.1"/>
    <property type="molecule type" value="Genomic_DNA"/>
</dbReference>
<accession>A0A4S8K683</accession>
<name>A0A4S8K683_MUSBA</name>
<comment type="caution">
    <text evidence="2">The sequence shown here is derived from an EMBL/GenBank/DDBJ whole genome shotgun (WGS) entry which is preliminary data.</text>
</comment>